<feature type="binding site" evidence="15">
    <location>
        <position position="127"/>
    </location>
    <ligand>
        <name>Mg(2+)</name>
        <dbReference type="ChEBI" id="CHEBI:18420"/>
    </ligand>
</feature>
<dbReference type="PROSITE" id="PS50137">
    <property type="entry name" value="DS_RBD"/>
    <property type="match status" value="1"/>
</dbReference>
<dbReference type="SUPFAM" id="SSF54768">
    <property type="entry name" value="dsRNA-binding domain-like"/>
    <property type="match status" value="1"/>
</dbReference>
<evidence type="ECO:0000259" key="16">
    <source>
        <dbReference type="PROSITE" id="PS50137"/>
    </source>
</evidence>
<dbReference type="Pfam" id="PF00035">
    <property type="entry name" value="dsrm"/>
    <property type="match status" value="1"/>
</dbReference>
<comment type="similarity">
    <text evidence="3">Belongs to the ribonuclease III family.</text>
</comment>
<dbReference type="InterPro" id="IPR000999">
    <property type="entry name" value="RNase_III_dom"/>
</dbReference>
<keyword evidence="13 15" id="KW-0460">Magnesium</keyword>
<protein>
    <recommendedName>
        <fullName evidence="15">Ribonuclease 3</fullName>
        <ecNumber evidence="15">3.1.26.3</ecNumber>
    </recommendedName>
    <alternativeName>
        <fullName evidence="15">Ribonuclease III</fullName>
        <shortName evidence="15">RNase III</shortName>
    </alternativeName>
</protein>
<evidence type="ECO:0000256" key="11">
    <source>
        <dbReference type="ARBA" id="ARBA00022759"/>
    </source>
</evidence>
<comment type="caution">
    <text evidence="18">The sequence shown here is derived from an EMBL/GenBank/DDBJ whole genome shotgun (WGS) entry which is preliminary data.</text>
</comment>
<accession>A0A1F7FCA4</accession>
<evidence type="ECO:0000256" key="10">
    <source>
        <dbReference type="ARBA" id="ARBA00022723"/>
    </source>
</evidence>
<dbReference type="InterPro" id="IPR014720">
    <property type="entry name" value="dsRBD_dom"/>
</dbReference>
<dbReference type="PANTHER" id="PTHR11207">
    <property type="entry name" value="RIBONUCLEASE III"/>
    <property type="match status" value="1"/>
</dbReference>
<dbReference type="GO" id="GO:0008033">
    <property type="term" value="P:tRNA processing"/>
    <property type="evidence" value="ECO:0007669"/>
    <property type="project" value="UniProtKB-KW"/>
</dbReference>
<feature type="binding site" evidence="15">
    <location>
        <position position="124"/>
    </location>
    <ligand>
        <name>Mg(2+)</name>
        <dbReference type="ChEBI" id="CHEBI:18420"/>
    </ligand>
</feature>
<dbReference type="GO" id="GO:0046872">
    <property type="term" value="F:metal ion binding"/>
    <property type="evidence" value="ECO:0007669"/>
    <property type="project" value="UniProtKB-KW"/>
</dbReference>
<dbReference type="InterPro" id="IPR011907">
    <property type="entry name" value="RNase_III"/>
</dbReference>
<evidence type="ECO:0000256" key="13">
    <source>
        <dbReference type="ARBA" id="ARBA00022842"/>
    </source>
</evidence>
<keyword evidence="12 15" id="KW-0378">Hydrolase</keyword>
<feature type="domain" description="RNase III" evidence="17">
    <location>
        <begin position="9"/>
        <end position="138"/>
    </location>
</feature>
<dbReference type="GO" id="GO:0003725">
    <property type="term" value="F:double-stranded RNA binding"/>
    <property type="evidence" value="ECO:0007669"/>
    <property type="project" value="TreeGrafter"/>
</dbReference>
<evidence type="ECO:0000256" key="6">
    <source>
        <dbReference type="ARBA" id="ARBA00022552"/>
    </source>
</evidence>
<dbReference type="Gene3D" id="1.10.1520.10">
    <property type="entry name" value="Ribonuclease III domain"/>
    <property type="match status" value="1"/>
</dbReference>
<evidence type="ECO:0000313" key="19">
    <source>
        <dbReference type="Proteomes" id="UP000179243"/>
    </source>
</evidence>
<dbReference type="EC" id="3.1.26.3" evidence="15"/>
<dbReference type="AlphaFoldDB" id="A0A1F7FCA4"/>
<dbReference type="CDD" id="cd10845">
    <property type="entry name" value="DSRM_RNAse_III_family"/>
    <property type="match status" value="1"/>
</dbReference>
<dbReference type="GO" id="GO:0004525">
    <property type="term" value="F:ribonuclease III activity"/>
    <property type="evidence" value="ECO:0007669"/>
    <property type="project" value="UniProtKB-UniRule"/>
</dbReference>
<dbReference type="HAMAP" id="MF_00104">
    <property type="entry name" value="RNase_III"/>
    <property type="match status" value="1"/>
</dbReference>
<dbReference type="SUPFAM" id="SSF69065">
    <property type="entry name" value="RNase III domain-like"/>
    <property type="match status" value="1"/>
</dbReference>
<dbReference type="Proteomes" id="UP000179243">
    <property type="component" value="Unassembled WGS sequence"/>
</dbReference>
<dbReference type="NCBIfam" id="TIGR02191">
    <property type="entry name" value="RNaseIII"/>
    <property type="match status" value="1"/>
</dbReference>
<evidence type="ECO:0000256" key="8">
    <source>
        <dbReference type="ARBA" id="ARBA00022694"/>
    </source>
</evidence>
<dbReference type="SMART" id="SM00535">
    <property type="entry name" value="RIBOc"/>
    <property type="match status" value="1"/>
</dbReference>
<evidence type="ECO:0000256" key="15">
    <source>
        <dbReference type="HAMAP-Rule" id="MF_00104"/>
    </source>
</evidence>
<dbReference type="PROSITE" id="PS50142">
    <property type="entry name" value="RNASE_3_2"/>
    <property type="match status" value="1"/>
</dbReference>
<dbReference type="FunFam" id="1.10.1520.10:FF:000001">
    <property type="entry name" value="Ribonuclease 3"/>
    <property type="match status" value="1"/>
</dbReference>
<evidence type="ECO:0000256" key="9">
    <source>
        <dbReference type="ARBA" id="ARBA00022722"/>
    </source>
</evidence>
<evidence type="ECO:0000313" key="18">
    <source>
        <dbReference type="EMBL" id="OGK04309.1"/>
    </source>
</evidence>
<comment type="cofactor">
    <cofactor evidence="15">
        <name>Mg(2+)</name>
        <dbReference type="ChEBI" id="CHEBI:18420"/>
    </cofactor>
</comment>
<evidence type="ECO:0000256" key="5">
    <source>
        <dbReference type="ARBA" id="ARBA00022490"/>
    </source>
</evidence>
<keyword evidence="10 15" id="KW-0479">Metal-binding</keyword>
<comment type="catalytic activity">
    <reaction evidence="1 15">
        <text>Endonucleolytic cleavage to 5'-phosphomonoester.</text>
        <dbReference type="EC" id="3.1.26.3"/>
    </reaction>
</comment>
<evidence type="ECO:0000256" key="14">
    <source>
        <dbReference type="ARBA" id="ARBA00022884"/>
    </source>
</evidence>
<comment type="subcellular location">
    <subcellularLocation>
        <location evidence="2 15">Cytoplasm</location>
    </subcellularLocation>
</comment>
<comment type="function">
    <text evidence="15">Digests double-stranded RNA. Involved in the processing of primary rRNA transcript to yield the immediate precursors to the large and small rRNAs (23S and 16S). Processes some mRNAs, and tRNAs when they are encoded in the rRNA operon. Processes pre-crRNA and tracrRNA of type II CRISPR loci if present in the organism.</text>
</comment>
<dbReference type="Pfam" id="PF14622">
    <property type="entry name" value="Ribonucleas_3_3"/>
    <property type="match status" value="1"/>
</dbReference>
<evidence type="ECO:0000256" key="12">
    <source>
        <dbReference type="ARBA" id="ARBA00022801"/>
    </source>
</evidence>
<organism evidence="18 19">
    <name type="scientific">Candidatus Raymondbacteria bacterium RIFOXYD12_FULL_49_13</name>
    <dbReference type="NCBI Taxonomy" id="1817890"/>
    <lineage>
        <taxon>Bacteria</taxon>
        <taxon>Raymondiibacteriota</taxon>
    </lineage>
</organism>
<feature type="domain" description="DRBM" evidence="16">
    <location>
        <begin position="165"/>
        <end position="234"/>
    </location>
</feature>
<evidence type="ECO:0000256" key="7">
    <source>
        <dbReference type="ARBA" id="ARBA00022664"/>
    </source>
</evidence>
<dbReference type="FunFam" id="3.30.160.20:FF:000003">
    <property type="entry name" value="Ribonuclease 3"/>
    <property type="match status" value="1"/>
</dbReference>
<dbReference type="CDD" id="cd00593">
    <property type="entry name" value="RIBOc"/>
    <property type="match status" value="1"/>
</dbReference>
<reference evidence="18 19" key="1">
    <citation type="journal article" date="2016" name="Nat. Commun.">
        <title>Thousands of microbial genomes shed light on interconnected biogeochemical processes in an aquifer system.</title>
        <authorList>
            <person name="Anantharaman K."/>
            <person name="Brown C.T."/>
            <person name="Hug L.A."/>
            <person name="Sharon I."/>
            <person name="Castelle C.J."/>
            <person name="Probst A.J."/>
            <person name="Thomas B.C."/>
            <person name="Singh A."/>
            <person name="Wilkins M.J."/>
            <person name="Karaoz U."/>
            <person name="Brodie E.L."/>
            <person name="Williams K.H."/>
            <person name="Hubbard S.S."/>
            <person name="Banfield J.F."/>
        </authorList>
    </citation>
    <scope>NUCLEOTIDE SEQUENCE [LARGE SCALE GENOMIC DNA]</scope>
</reference>
<dbReference type="PROSITE" id="PS00517">
    <property type="entry name" value="RNASE_3_1"/>
    <property type="match status" value="1"/>
</dbReference>
<dbReference type="GO" id="GO:0005737">
    <property type="term" value="C:cytoplasm"/>
    <property type="evidence" value="ECO:0007669"/>
    <property type="project" value="UniProtKB-SubCell"/>
</dbReference>
<keyword evidence="9 15" id="KW-0540">Nuclease</keyword>
<proteinExistence type="inferred from homology"/>
<gene>
    <name evidence="15" type="primary">rnc</name>
    <name evidence="18" type="ORF">A2519_17915</name>
</gene>
<dbReference type="GO" id="GO:0006364">
    <property type="term" value="P:rRNA processing"/>
    <property type="evidence" value="ECO:0007669"/>
    <property type="project" value="UniProtKB-UniRule"/>
</dbReference>
<dbReference type="GO" id="GO:0042802">
    <property type="term" value="F:identical protein binding"/>
    <property type="evidence" value="ECO:0007669"/>
    <property type="project" value="UniProtKB-ARBA"/>
</dbReference>
<keyword evidence="11 15" id="KW-0255">Endonuclease</keyword>
<keyword evidence="8 15" id="KW-0819">tRNA processing</keyword>
<evidence type="ECO:0000256" key="1">
    <source>
        <dbReference type="ARBA" id="ARBA00000109"/>
    </source>
</evidence>
<keyword evidence="5 15" id="KW-0963">Cytoplasm</keyword>
<evidence type="ECO:0000256" key="4">
    <source>
        <dbReference type="ARBA" id="ARBA00011738"/>
    </source>
</evidence>
<dbReference type="PANTHER" id="PTHR11207:SF0">
    <property type="entry name" value="RIBONUCLEASE 3"/>
    <property type="match status" value="1"/>
</dbReference>
<dbReference type="EMBL" id="MFYX01000074">
    <property type="protein sequence ID" value="OGK04309.1"/>
    <property type="molecule type" value="Genomic_DNA"/>
</dbReference>
<dbReference type="GO" id="GO:0010468">
    <property type="term" value="P:regulation of gene expression"/>
    <property type="evidence" value="ECO:0007669"/>
    <property type="project" value="TreeGrafter"/>
</dbReference>
<keyword evidence="14 15" id="KW-0694">RNA-binding</keyword>
<dbReference type="InterPro" id="IPR036389">
    <property type="entry name" value="RNase_III_sf"/>
</dbReference>
<name>A0A1F7FCA4_UNCRA</name>
<feature type="binding site" evidence="15">
    <location>
        <position position="51"/>
    </location>
    <ligand>
        <name>Mg(2+)</name>
        <dbReference type="ChEBI" id="CHEBI:18420"/>
    </ligand>
</feature>
<feature type="active site" evidence="15">
    <location>
        <position position="127"/>
    </location>
</feature>
<keyword evidence="6 15" id="KW-0698">rRNA processing</keyword>
<evidence type="ECO:0000259" key="17">
    <source>
        <dbReference type="PROSITE" id="PS50142"/>
    </source>
</evidence>
<feature type="active site" evidence="15">
    <location>
        <position position="55"/>
    </location>
</feature>
<comment type="subunit">
    <text evidence="4 15">Homodimer.</text>
</comment>
<dbReference type="SMART" id="SM00358">
    <property type="entry name" value="DSRM"/>
    <property type="match status" value="1"/>
</dbReference>
<dbReference type="GO" id="GO:0006397">
    <property type="term" value="P:mRNA processing"/>
    <property type="evidence" value="ECO:0007669"/>
    <property type="project" value="UniProtKB-UniRule"/>
</dbReference>
<dbReference type="GO" id="GO:0019843">
    <property type="term" value="F:rRNA binding"/>
    <property type="evidence" value="ECO:0007669"/>
    <property type="project" value="UniProtKB-KW"/>
</dbReference>
<evidence type="ECO:0000256" key="3">
    <source>
        <dbReference type="ARBA" id="ARBA00010183"/>
    </source>
</evidence>
<evidence type="ECO:0000256" key="2">
    <source>
        <dbReference type="ARBA" id="ARBA00004496"/>
    </source>
</evidence>
<dbReference type="Gene3D" id="3.30.160.20">
    <property type="match status" value="1"/>
</dbReference>
<sequence length="242" mass="27038">MFSRTVGSADGFEGRIGYVFRDTSLLDHALSHRSYAFAVSNSNLMSNERLEFLGDAVLGLVASNFLFSRYPDKEEGELSRIRSLLISRKALKEAADRINLGDQLKLSRSEEKTGGRTRFSINSNTFEALIAAIYLDGGYAAAETFIKKHVLVMLDRMLTDEDYSNFKSRLLEFVQARGNEIPQYEVTSESGPDHAKTFDISVKFWGKHFGAGQGKSKKEAEQAAARSALDFLEKNPDIKSEK</sequence>
<keyword evidence="7 15" id="KW-0507">mRNA processing</keyword>
<keyword evidence="15" id="KW-0699">rRNA-binding</keyword>